<protein>
    <submittedName>
        <fullName evidence="2">Uncharacterized protein</fullName>
    </submittedName>
</protein>
<keyword evidence="1" id="KW-0732">Signal</keyword>
<evidence type="ECO:0000313" key="2">
    <source>
        <dbReference type="EMBL" id="BBW99711.1"/>
    </source>
</evidence>
<evidence type="ECO:0000313" key="3">
    <source>
        <dbReference type="Proteomes" id="UP000466681"/>
    </source>
</evidence>
<sequence length="91" mass="9254">MPSIKNTVAAFAVAAGLAATTLGLGATVAIAQPPPGVPAQGEIPPPNAPPKTTDFWLGEPVVWTSMWGGRWGVWKNGQFLTLSSNIVTGGG</sequence>
<dbReference type="AlphaFoldDB" id="A0AAD1H712"/>
<proteinExistence type="predicted"/>
<feature type="signal peptide" evidence="1">
    <location>
        <begin position="1"/>
        <end position="31"/>
    </location>
</feature>
<name>A0AAD1H712_9MYCO</name>
<organism evidence="2 3">
    <name type="scientific">Mycolicibacterium moriokaense</name>
    <dbReference type="NCBI Taxonomy" id="39691"/>
    <lineage>
        <taxon>Bacteria</taxon>
        <taxon>Bacillati</taxon>
        <taxon>Actinomycetota</taxon>
        <taxon>Actinomycetes</taxon>
        <taxon>Mycobacteriales</taxon>
        <taxon>Mycobacteriaceae</taxon>
        <taxon>Mycolicibacterium</taxon>
    </lineage>
</organism>
<dbReference type="EMBL" id="AP022560">
    <property type="protein sequence ID" value="BBW99711.1"/>
    <property type="molecule type" value="Genomic_DNA"/>
</dbReference>
<evidence type="ECO:0000256" key="1">
    <source>
        <dbReference type="SAM" id="SignalP"/>
    </source>
</evidence>
<dbReference type="KEGG" id="mmor:MMOR_06480"/>
<feature type="chain" id="PRO_5042098613" evidence="1">
    <location>
        <begin position="32"/>
        <end position="91"/>
    </location>
</feature>
<reference evidence="2 3" key="1">
    <citation type="journal article" date="2019" name="Emerg. Microbes Infect.">
        <title>Comprehensive subspecies identification of 175 nontuberculous mycobacteria species based on 7547 genomic profiles.</title>
        <authorList>
            <person name="Matsumoto Y."/>
            <person name="Kinjo T."/>
            <person name="Motooka D."/>
            <person name="Nabeya D."/>
            <person name="Jung N."/>
            <person name="Uechi K."/>
            <person name="Horii T."/>
            <person name="Iida T."/>
            <person name="Fujita J."/>
            <person name="Nakamura S."/>
        </authorList>
    </citation>
    <scope>NUCLEOTIDE SEQUENCE [LARGE SCALE GENOMIC DNA]</scope>
    <source>
        <strain evidence="2 3">JCM 6375</strain>
    </source>
</reference>
<keyword evidence="3" id="KW-1185">Reference proteome</keyword>
<dbReference type="RefSeq" id="WP_165761905.1">
    <property type="nucleotide sequence ID" value="NZ_AP022560.1"/>
</dbReference>
<gene>
    <name evidence="2" type="ORF">MMOR_06480</name>
</gene>
<accession>A0AAD1H712</accession>
<dbReference type="Proteomes" id="UP000466681">
    <property type="component" value="Chromosome"/>
</dbReference>